<gene>
    <name evidence="1" type="ORF">SAMN05216274_11848</name>
</gene>
<dbReference type="InterPro" id="IPR052718">
    <property type="entry name" value="NmrA-type_oxidoreductase"/>
</dbReference>
<organism evidence="1 2">
    <name type="scientific">Cryobacterium levicorallinum</name>
    <dbReference type="NCBI Taxonomy" id="995038"/>
    <lineage>
        <taxon>Bacteria</taxon>
        <taxon>Bacillati</taxon>
        <taxon>Actinomycetota</taxon>
        <taxon>Actinomycetes</taxon>
        <taxon>Micrococcales</taxon>
        <taxon>Microbacteriaceae</taxon>
        <taxon>Cryobacterium</taxon>
    </lineage>
</organism>
<dbReference type="EMBL" id="FOPW01000018">
    <property type="protein sequence ID" value="SFH86428.1"/>
    <property type="molecule type" value="Genomic_DNA"/>
</dbReference>
<reference evidence="1 2" key="1">
    <citation type="submission" date="2016-10" db="EMBL/GenBank/DDBJ databases">
        <authorList>
            <person name="Varghese N."/>
            <person name="Submissions S."/>
        </authorList>
    </citation>
    <scope>NUCLEOTIDE SEQUENCE [LARGE SCALE GENOMIC DNA]</scope>
    <source>
        <strain evidence="1 2">GMCC 1.11211</strain>
    </source>
</reference>
<sequence>MQHLICTSVATDRDHLGFALAHRWTDRRIQGYALRWTILRHGLYAEFFGSLLAPAEGVITAPFGSGAAAVVTRADLAEAAANVASDPDRHINRVYNLVGPRDVTADQIARAAGLVYKPASLGRYRALLLTRADCGPSNRRCSYRSTRARRTVFSLARAPTLEVSSAVARATPNTPSCAGWNSRLLFDAQCVPLRVPLTG</sequence>
<protein>
    <recommendedName>
        <fullName evidence="3">NmrA-like family protein</fullName>
    </recommendedName>
</protein>
<dbReference type="InterPro" id="IPR036291">
    <property type="entry name" value="NAD(P)-bd_dom_sf"/>
</dbReference>
<evidence type="ECO:0000313" key="2">
    <source>
        <dbReference type="Proteomes" id="UP000199681"/>
    </source>
</evidence>
<name>A0ABY1EHE6_9MICO</name>
<accession>A0ABY1EHE6</accession>
<dbReference type="SUPFAM" id="SSF51735">
    <property type="entry name" value="NAD(P)-binding Rossmann-fold domains"/>
    <property type="match status" value="1"/>
</dbReference>
<dbReference type="PANTHER" id="PTHR47129:SF1">
    <property type="entry name" value="NMRA-LIKE DOMAIN-CONTAINING PROTEIN"/>
    <property type="match status" value="1"/>
</dbReference>
<dbReference type="PANTHER" id="PTHR47129">
    <property type="entry name" value="QUINONE OXIDOREDUCTASE 2"/>
    <property type="match status" value="1"/>
</dbReference>
<dbReference type="Gene3D" id="3.40.50.720">
    <property type="entry name" value="NAD(P)-binding Rossmann-like Domain"/>
    <property type="match status" value="1"/>
</dbReference>
<evidence type="ECO:0000313" key="1">
    <source>
        <dbReference type="EMBL" id="SFH86428.1"/>
    </source>
</evidence>
<proteinExistence type="predicted"/>
<evidence type="ECO:0008006" key="3">
    <source>
        <dbReference type="Google" id="ProtNLM"/>
    </source>
</evidence>
<keyword evidence="2" id="KW-1185">Reference proteome</keyword>
<dbReference type="Proteomes" id="UP000199681">
    <property type="component" value="Unassembled WGS sequence"/>
</dbReference>
<comment type="caution">
    <text evidence="1">The sequence shown here is derived from an EMBL/GenBank/DDBJ whole genome shotgun (WGS) entry which is preliminary data.</text>
</comment>